<keyword evidence="2" id="KW-0648">Protein biosynthesis</keyword>
<evidence type="ECO:0000313" key="5">
    <source>
        <dbReference type="EMBL" id="MBP1991585.1"/>
    </source>
</evidence>
<dbReference type="SUPFAM" id="SSF54211">
    <property type="entry name" value="Ribosomal protein S5 domain 2-like"/>
    <property type="match status" value="1"/>
</dbReference>
<dbReference type="InterPro" id="IPR005225">
    <property type="entry name" value="Small_GTP-bd"/>
</dbReference>
<keyword evidence="6" id="KW-1185">Reference proteome</keyword>
<sequence length="583" mass="65304">MEKDNRTVRRNVGIFAHVDAGKTTTTEHLLYESGRIRTLGNVDRGTAQTDWLEVERERGISVRAAVTLFQWKDVFVNLVDTPGHFDFLSEVERTLRVMDSAVLIVSAVEGVQAQTEAIWHALRKLSIPTIIYVNKMDRIGAEEDRVLDDIRKHLSPAAMPVHFVKGKAETFQGTFDLWSAFPASQDPNDGPAFLTAQTELVETLAQTDETLLERYLNEGMPDPSLDLKEWKSEFKSLTHRCALFPVLYGSSSKGIGIKELLDAIITYLPAPSGVSAGPVSGLVFKIERDKSMGRIAFIRLYQGTIRNRDIVHNLTQGLDEKITQIRKIDGPKSEDIGLLEAGDIAAVCGMQHVQVGDVIGSGELIPEEAKLAVPLLTVQVHWANEQEYPRVIAAFQELADEDPVLALQWLQEERELHLKVMGPIQLEVLDGLLESRFGLRVTFGQPSVIYKETLCGAGEGFIAYTMPKPCWAILRFKMEPLPRRTGLEYSGQVRTEDLLPQYQNEVARRVPEALQQGMFGWEVVDLRVTLVEGQHHVWHTHPLDFVVATPMAIMDGLNRIGTKLLEPILQFRLTVPEEYGAKS</sequence>
<dbReference type="InterPro" id="IPR005517">
    <property type="entry name" value="Transl_elong_EFG/EF2_IV"/>
</dbReference>
<dbReference type="Pfam" id="PF03764">
    <property type="entry name" value="EFG_IV"/>
    <property type="match status" value="1"/>
</dbReference>
<evidence type="ECO:0000313" key="6">
    <source>
        <dbReference type="Proteomes" id="UP001519287"/>
    </source>
</evidence>
<reference evidence="5 6" key="1">
    <citation type="submission" date="2021-03" db="EMBL/GenBank/DDBJ databases">
        <title>Genomic Encyclopedia of Type Strains, Phase IV (KMG-IV): sequencing the most valuable type-strain genomes for metagenomic binning, comparative biology and taxonomic classification.</title>
        <authorList>
            <person name="Goeker M."/>
        </authorList>
    </citation>
    <scope>NUCLEOTIDE SEQUENCE [LARGE SCALE GENOMIC DNA]</scope>
    <source>
        <strain evidence="5 6">DSM 26048</strain>
    </source>
</reference>
<dbReference type="PROSITE" id="PS00301">
    <property type="entry name" value="G_TR_1"/>
    <property type="match status" value="1"/>
</dbReference>
<dbReference type="Proteomes" id="UP001519287">
    <property type="component" value="Unassembled WGS sequence"/>
</dbReference>
<dbReference type="Pfam" id="PF22042">
    <property type="entry name" value="EF-G_D2"/>
    <property type="match status" value="1"/>
</dbReference>
<accession>A0ABS4IWX5</accession>
<dbReference type="PANTHER" id="PTHR43261">
    <property type="entry name" value="TRANSLATION ELONGATION FACTOR G-RELATED"/>
    <property type="match status" value="1"/>
</dbReference>
<keyword evidence="1" id="KW-0547">Nucleotide-binding</keyword>
<dbReference type="PRINTS" id="PR00315">
    <property type="entry name" value="ELONGATNFCT"/>
</dbReference>
<dbReference type="SUPFAM" id="SSF52540">
    <property type="entry name" value="P-loop containing nucleoside triphosphate hydrolases"/>
    <property type="match status" value="1"/>
</dbReference>
<dbReference type="PRINTS" id="PR01037">
    <property type="entry name" value="TCRTETOQM"/>
</dbReference>
<dbReference type="InterPro" id="IPR053905">
    <property type="entry name" value="EF-G-like_DII"/>
</dbReference>
<dbReference type="PROSITE" id="PS51722">
    <property type="entry name" value="G_TR_2"/>
    <property type="match status" value="1"/>
</dbReference>
<evidence type="ECO:0000256" key="3">
    <source>
        <dbReference type="ARBA" id="ARBA00023134"/>
    </source>
</evidence>
<dbReference type="SUPFAM" id="SSF54980">
    <property type="entry name" value="EF-G C-terminal domain-like"/>
    <property type="match status" value="1"/>
</dbReference>
<protein>
    <submittedName>
        <fullName evidence="5">Ribosomal protection tetracycline resistance protein</fullName>
    </submittedName>
</protein>
<evidence type="ECO:0000256" key="2">
    <source>
        <dbReference type="ARBA" id="ARBA00022917"/>
    </source>
</evidence>
<dbReference type="PANTHER" id="PTHR43261:SF1">
    <property type="entry name" value="RIBOSOME-RELEASING FACTOR 2, MITOCHONDRIAL"/>
    <property type="match status" value="1"/>
</dbReference>
<dbReference type="InterPro" id="IPR000795">
    <property type="entry name" value="T_Tr_GTP-bd_dom"/>
</dbReference>
<dbReference type="Gene3D" id="3.30.70.870">
    <property type="entry name" value="Elongation Factor G (Translational Gtpase), domain 3"/>
    <property type="match status" value="1"/>
</dbReference>
<dbReference type="SUPFAM" id="SSF50447">
    <property type="entry name" value="Translation proteins"/>
    <property type="match status" value="1"/>
</dbReference>
<dbReference type="RefSeq" id="WP_245375571.1">
    <property type="nucleotide sequence ID" value="NZ_JAGGLB010000009.1"/>
</dbReference>
<dbReference type="EMBL" id="JAGGLB010000009">
    <property type="protein sequence ID" value="MBP1991585.1"/>
    <property type="molecule type" value="Genomic_DNA"/>
</dbReference>
<dbReference type="InterPro" id="IPR009000">
    <property type="entry name" value="Transl_B-barrel_sf"/>
</dbReference>
<dbReference type="InterPro" id="IPR031157">
    <property type="entry name" value="G_TR_CS"/>
</dbReference>
<keyword evidence="3" id="KW-0342">GTP-binding</keyword>
<dbReference type="InterPro" id="IPR020568">
    <property type="entry name" value="Ribosomal_Su5_D2-typ_SF"/>
</dbReference>
<dbReference type="InterPro" id="IPR027417">
    <property type="entry name" value="P-loop_NTPase"/>
</dbReference>
<proteinExistence type="predicted"/>
<evidence type="ECO:0000256" key="1">
    <source>
        <dbReference type="ARBA" id="ARBA00022741"/>
    </source>
</evidence>
<dbReference type="NCBIfam" id="TIGR00231">
    <property type="entry name" value="small_GTP"/>
    <property type="match status" value="1"/>
</dbReference>
<dbReference type="Gene3D" id="3.30.230.10">
    <property type="match status" value="1"/>
</dbReference>
<feature type="domain" description="Tr-type G" evidence="4">
    <location>
        <begin position="7"/>
        <end position="272"/>
    </location>
</feature>
<organism evidence="5 6">
    <name type="scientific">Paenibacillus eucommiae</name>
    <dbReference type="NCBI Taxonomy" id="1355755"/>
    <lineage>
        <taxon>Bacteria</taxon>
        <taxon>Bacillati</taxon>
        <taxon>Bacillota</taxon>
        <taxon>Bacilli</taxon>
        <taxon>Bacillales</taxon>
        <taxon>Paenibacillaceae</taxon>
        <taxon>Paenibacillus</taxon>
    </lineage>
</organism>
<gene>
    <name evidence="5" type="ORF">J2Z66_003192</name>
</gene>
<dbReference type="InterPro" id="IPR035647">
    <property type="entry name" value="EFG_III/V"/>
</dbReference>
<dbReference type="InterPro" id="IPR014721">
    <property type="entry name" value="Ribsml_uS5_D2-typ_fold_subgr"/>
</dbReference>
<name>A0ABS4IWX5_9BACL</name>
<dbReference type="Pfam" id="PF00009">
    <property type="entry name" value="GTP_EFTU"/>
    <property type="match status" value="1"/>
</dbReference>
<dbReference type="SMART" id="SM00889">
    <property type="entry name" value="EFG_IV"/>
    <property type="match status" value="1"/>
</dbReference>
<evidence type="ECO:0000259" key="4">
    <source>
        <dbReference type="PROSITE" id="PS51722"/>
    </source>
</evidence>
<dbReference type="Gene3D" id="2.40.30.10">
    <property type="entry name" value="Translation factors"/>
    <property type="match status" value="1"/>
</dbReference>
<comment type="caution">
    <text evidence="5">The sequence shown here is derived from an EMBL/GenBank/DDBJ whole genome shotgun (WGS) entry which is preliminary data.</text>
</comment>
<dbReference type="Gene3D" id="3.40.50.300">
    <property type="entry name" value="P-loop containing nucleotide triphosphate hydrolases"/>
    <property type="match status" value="1"/>
</dbReference>